<organism evidence="2 3">
    <name type="scientific">Streptococcus mitis</name>
    <dbReference type="NCBI Taxonomy" id="28037"/>
    <lineage>
        <taxon>Bacteria</taxon>
        <taxon>Bacillati</taxon>
        <taxon>Bacillota</taxon>
        <taxon>Bacilli</taxon>
        <taxon>Lactobacillales</taxon>
        <taxon>Streptococcaceae</taxon>
        <taxon>Streptococcus</taxon>
        <taxon>Streptococcus mitis group</taxon>
    </lineage>
</organism>
<feature type="transmembrane region" description="Helical" evidence="1">
    <location>
        <begin position="133"/>
        <end position="161"/>
    </location>
</feature>
<reference evidence="2 3" key="1">
    <citation type="submission" date="2016-01" db="EMBL/GenBank/DDBJ databases">
        <title>Highly variable Streptococcus oralis 1 are common among viridans streptococci isolated from primates.</title>
        <authorList>
            <person name="Denapaite D."/>
            <person name="Rieger M."/>
            <person name="Koendgen S."/>
            <person name="Brueckner R."/>
            <person name="Ochigava I."/>
            <person name="Kappeler P."/>
            <person name="Maetz-Rensing K."/>
            <person name="Leendertz F."/>
        </authorList>
    </citation>
    <scope>NUCLEOTIDE SEQUENCE [LARGE SCALE GENOMIC DNA]</scope>
    <source>
        <strain evidence="2 3">M3-1</strain>
    </source>
</reference>
<accession>A0A150NPB6</accession>
<evidence type="ECO:0000313" key="2">
    <source>
        <dbReference type="EMBL" id="KYF35311.1"/>
    </source>
</evidence>
<evidence type="ECO:0000256" key="1">
    <source>
        <dbReference type="SAM" id="Phobius"/>
    </source>
</evidence>
<dbReference type="AlphaFoldDB" id="A0A150NPB6"/>
<evidence type="ECO:0000313" key="3">
    <source>
        <dbReference type="Proteomes" id="UP000075442"/>
    </source>
</evidence>
<name>A0A150NPB6_STRMT</name>
<comment type="caution">
    <text evidence="2">The sequence shown here is derived from an EMBL/GenBank/DDBJ whole genome shotgun (WGS) entry which is preliminary data.</text>
</comment>
<keyword evidence="1" id="KW-1133">Transmembrane helix</keyword>
<gene>
    <name evidence="2" type="ORF">SMIM3I_02215</name>
</gene>
<keyword evidence="1" id="KW-0812">Transmembrane</keyword>
<proteinExistence type="predicted"/>
<sequence>MSTDFLDENVNLKRKVAIKDYSVTSEFSVADKISSSYSKLAPNLSIGFGYKNRSVEVGTKSEDGYRVTYVKEHNQVKQDYATVKTTNETGVRTVDHLTQTFNTTGEVVSGVFNTTGKVVGSAFNWVVEHPKEVVIGVVVATAFFFGGELVTAGGALLAYLASLFV</sequence>
<keyword evidence="1" id="KW-0472">Membrane</keyword>
<protein>
    <submittedName>
        <fullName evidence="2">Uncharacterized protein</fullName>
    </submittedName>
</protein>
<dbReference type="PATRIC" id="fig|28037.235.peg.1296"/>
<dbReference type="EMBL" id="LROU01000101">
    <property type="protein sequence ID" value="KYF35311.1"/>
    <property type="molecule type" value="Genomic_DNA"/>
</dbReference>
<dbReference type="Proteomes" id="UP000075442">
    <property type="component" value="Unassembled WGS sequence"/>
</dbReference>